<keyword evidence="7" id="KW-0961">Cell wall biogenesis/degradation</keyword>
<feature type="signal peptide" evidence="9">
    <location>
        <begin position="1"/>
        <end position="21"/>
    </location>
</feature>
<keyword evidence="6" id="KW-0326">Glycosidase</keyword>
<evidence type="ECO:0000256" key="5">
    <source>
        <dbReference type="ARBA" id="ARBA00022801"/>
    </source>
</evidence>
<evidence type="ECO:0000256" key="2">
    <source>
        <dbReference type="ARBA" id="ARBA00006055"/>
    </source>
</evidence>
<evidence type="ECO:0000256" key="6">
    <source>
        <dbReference type="ARBA" id="ARBA00023295"/>
    </source>
</evidence>
<evidence type="ECO:0000259" key="11">
    <source>
        <dbReference type="Pfam" id="PF10290"/>
    </source>
</evidence>
<name>A0A9P4M6P8_9PEZI</name>
<evidence type="ECO:0000256" key="9">
    <source>
        <dbReference type="SAM" id="SignalP"/>
    </source>
</evidence>
<evidence type="ECO:0000313" key="12">
    <source>
        <dbReference type="EMBL" id="KAF2099911.1"/>
    </source>
</evidence>
<dbReference type="InterPro" id="IPR018805">
    <property type="entry name" value="YJL171C/Tos1_C"/>
</dbReference>
<feature type="domain" description="Cell wall protein YJL171C/Tos1 C-terminal" evidence="10">
    <location>
        <begin position="221"/>
        <end position="438"/>
    </location>
</feature>
<dbReference type="PANTHER" id="PTHR31737:SF2">
    <property type="entry name" value="PROTEIN TOS1"/>
    <property type="match status" value="1"/>
</dbReference>
<feature type="chain" id="PRO_5040149451" description="glucan endo-1,3-beta-D-glucosidase" evidence="9">
    <location>
        <begin position="22"/>
        <end position="459"/>
    </location>
</feature>
<dbReference type="AlphaFoldDB" id="A0A9P4M6P8"/>
<evidence type="ECO:0000256" key="4">
    <source>
        <dbReference type="ARBA" id="ARBA00022729"/>
    </source>
</evidence>
<organism evidence="12 13">
    <name type="scientific">Rhizodiscina lignyota</name>
    <dbReference type="NCBI Taxonomy" id="1504668"/>
    <lineage>
        <taxon>Eukaryota</taxon>
        <taxon>Fungi</taxon>
        <taxon>Dikarya</taxon>
        <taxon>Ascomycota</taxon>
        <taxon>Pezizomycotina</taxon>
        <taxon>Dothideomycetes</taxon>
        <taxon>Pleosporomycetidae</taxon>
        <taxon>Aulographales</taxon>
        <taxon>Rhizodiscinaceae</taxon>
        <taxon>Rhizodiscina</taxon>
    </lineage>
</organism>
<dbReference type="GO" id="GO:0042973">
    <property type="term" value="F:glucan endo-1,3-beta-D-glucosidase activity"/>
    <property type="evidence" value="ECO:0007669"/>
    <property type="project" value="UniProtKB-EC"/>
</dbReference>
<evidence type="ECO:0000259" key="10">
    <source>
        <dbReference type="Pfam" id="PF10287"/>
    </source>
</evidence>
<comment type="catalytic activity">
    <reaction evidence="1">
        <text>Hydrolysis of (1-&gt;3)-beta-D-glucosidic linkages in (1-&gt;3)-beta-D-glucans.</text>
        <dbReference type="EC" id="3.2.1.39"/>
    </reaction>
</comment>
<dbReference type="EMBL" id="ML978125">
    <property type="protein sequence ID" value="KAF2099911.1"/>
    <property type="molecule type" value="Genomic_DNA"/>
</dbReference>
<gene>
    <name evidence="12" type="ORF">NA57DRAFT_75414</name>
</gene>
<evidence type="ECO:0000256" key="8">
    <source>
        <dbReference type="SAM" id="MobiDB-lite"/>
    </source>
</evidence>
<dbReference type="GO" id="GO:0009277">
    <property type="term" value="C:fungal-type cell wall"/>
    <property type="evidence" value="ECO:0007669"/>
    <property type="project" value="TreeGrafter"/>
</dbReference>
<evidence type="ECO:0000256" key="7">
    <source>
        <dbReference type="ARBA" id="ARBA00023316"/>
    </source>
</evidence>
<dbReference type="OrthoDB" id="118256at2759"/>
<feature type="compositionally biased region" description="Low complexity" evidence="8">
    <location>
        <begin position="162"/>
        <end position="179"/>
    </location>
</feature>
<feature type="region of interest" description="Disordered" evidence="8">
    <location>
        <begin position="154"/>
        <end position="180"/>
    </location>
</feature>
<dbReference type="InterPro" id="IPR018807">
    <property type="entry name" value="YJL171C/Tos1_N"/>
</dbReference>
<reference evidence="12" key="1">
    <citation type="journal article" date="2020" name="Stud. Mycol.">
        <title>101 Dothideomycetes genomes: a test case for predicting lifestyles and emergence of pathogens.</title>
        <authorList>
            <person name="Haridas S."/>
            <person name="Albert R."/>
            <person name="Binder M."/>
            <person name="Bloem J."/>
            <person name="Labutti K."/>
            <person name="Salamov A."/>
            <person name="Andreopoulos B."/>
            <person name="Baker S."/>
            <person name="Barry K."/>
            <person name="Bills G."/>
            <person name="Bluhm B."/>
            <person name="Cannon C."/>
            <person name="Castanera R."/>
            <person name="Culley D."/>
            <person name="Daum C."/>
            <person name="Ezra D."/>
            <person name="Gonzalez J."/>
            <person name="Henrissat B."/>
            <person name="Kuo A."/>
            <person name="Liang C."/>
            <person name="Lipzen A."/>
            <person name="Lutzoni F."/>
            <person name="Magnuson J."/>
            <person name="Mondo S."/>
            <person name="Nolan M."/>
            <person name="Ohm R."/>
            <person name="Pangilinan J."/>
            <person name="Park H.-J."/>
            <person name="Ramirez L."/>
            <person name="Alfaro M."/>
            <person name="Sun H."/>
            <person name="Tritt A."/>
            <person name="Yoshinaga Y."/>
            <person name="Zwiers L.-H."/>
            <person name="Turgeon B."/>
            <person name="Goodwin S."/>
            <person name="Spatafora J."/>
            <person name="Crous P."/>
            <person name="Grigoriev I."/>
        </authorList>
    </citation>
    <scope>NUCLEOTIDE SEQUENCE</scope>
    <source>
        <strain evidence="12">CBS 133067</strain>
    </source>
</reference>
<accession>A0A9P4M6P8</accession>
<comment type="similarity">
    <text evidence="2">Belongs to the PGA52 family.</text>
</comment>
<evidence type="ECO:0000313" key="13">
    <source>
        <dbReference type="Proteomes" id="UP000799772"/>
    </source>
</evidence>
<dbReference type="PANTHER" id="PTHR31737">
    <property type="entry name" value="PROTEIN TOS1"/>
    <property type="match status" value="1"/>
</dbReference>
<dbReference type="Proteomes" id="UP000799772">
    <property type="component" value="Unassembled WGS sequence"/>
</dbReference>
<sequence>MRYNLVASALVAASMMCGVLAQSGADCAESGGNWYCQAVQKIAYSGFGKSGQYKKVTNMYPSCQQSDQSYSGPLSPFDEEVSMHFRGPMVINQVAVYTPSSSSSKAKARRTVHERRHGHAGFHKRNKEIREMQERQIGATVTATINGETVHWINEYGGPGGSPSTSAAAASTPSSAAGSGDAGFIGAAVDSVEAAAAPTTSSSADSATSSSSTASTPVASGDWVRSAYYKQDSQTAQGMVFLNNMGGSASGVFDNTYGNSLAYASPDGSSAASSPQVSNGTLDSNKEVIIFSDQKCNGDCGYVRDGTVAYHGFDGAEKLFLFEFSMPDDGTTGWNMNMPSGWFLNAQIPRTAQYASCSCWESGCGEFDWCEVLDSGNTKCKSTWHGNTPGGSSDYFDRPTSAPIKMAVLMTPSGINVQKLDDSQDFGTSMSKATINQLSSTSSESDGEKLLTTLFALGS</sequence>
<dbReference type="GO" id="GO:0071555">
    <property type="term" value="P:cell wall organization"/>
    <property type="evidence" value="ECO:0007669"/>
    <property type="project" value="UniProtKB-KW"/>
</dbReference>
<protein>
    <recommendedName>
        <fullName evidence="3">glucan endo-1,3-beta-D-glucosidase</fullName>
        <ecNumber evidence="3">3.2.1.39</ecNumber>
    </recommendedName>
</protein>
<dbReference type="Pfam" id="PF10287">
    <property type="entry name" value="YJL171C_Tos1_C"/>
    <property type="match status" value="1"/>
</dbReference>
<dbReference type="Pfam" id="PF10290">
    <property type="entry name" value="YJL171C_Tos1_N"/>
    <property type="match status" value="1"/>
</dbReference>
<keyword evidence="13" id="KW-1185">Reference proteome</keyword>
<keyword evidence="4 9" id="KW-0732">Signal</keyword>
<proteinExistence type="inferred from homology"/>
<keyword evidence="5" id="KW-0378">Hydrolase</keyword>
<evidence type="ECO:0000256" key="3">
    <source>
        <dbReference type="ARBA" id="ARBA00012780"/>
    </source>
</evidence>
<comment type="caution">
    <text evidence="12">The sequence shown here is derived from an EMBL/GenBank/DDBJ whole genome shotgun (WGS) entry which is preliminary data.</text>
</comment>
<dbReference type="EC" id="3.2.1.39" evidence="3"/>
<feature type="region of interest" description="Disordered" evidence="8">
    <location>
        <begin position="102"/>
        <end position="121"/>
    </location>
</feature>
<feature type="domain" description="Cell wall protein YJL171C/Tos1 N-terminal" evidence="11">
    <location>
        <begin position="40"/>
        <end position="99"/>
    </location>
</feature>
<feature type="compositionally biased region" description="Basic residues" evidence="8">
    <location>
        <begin position="106"/>
        <end position="121"/>
    </location>
</feature>
<evidence type="ECO:0000256" key="1">
    <source>
        <dbReference type="ARBA" id="ARBA00000382"/>
    </source>
</evidence>